<dbReference type="Proteomes" id="UP000887565">
    <property type="component" value="Unplaced"/>
</dbReference>
<sequence length="105" mass="11341">MRDFWVLAILSKGVNFDRHWQALAKKLVQTEPQQPVAALVAEVKKSSLAPVAQLQAAVVVVVVPPPQPAMVQPVQVVLPQTSEEPELLVASVMQTIIAARAVMAQ</sequence>
<name>A0A915HQL4_ROMCU</name>
<keyword evidence="1" id="KW-1185">Reference proteome</keyword>
<evidence type="ECO:0000313" key="1">
    <source>
        <dbReference type="Proteomes" id="UP000887565"/>
    </source>
</evidence>
<organism evidence="1 2">
    <name type="scientific">Romanomermis culicivorax</name>
    <name type="common">Nematode worm</name>
    <dbReference type="NCBI Taxonomy" id="13658"/>
    <lineage>
        <taxon>Eukaryota</taxon>
        <taxon>Metazoa</taxon>
        <taxon>Ecdysozoa</taxon>
        <taxon>Nematoda</taxon>
        <taxon>Enoplea</taxon>
        <taxon>Dorylaimia</taxon>
        <taxon>Mermithida</taxon>
        <taxon>Mermithoidea</taxon>
        <taxon>Mermithidae</taxon>
        <taxon>Romanomermis</taxon>
    </lineage>
</organism>
<protein>
    <submittedName>
        <fullName evidence="2">Uncharacterized protein</fullName>
    </submittedName>
</protein>
<accession>A0A915HQL4</accession>
<proteinExistence type="predicted"/>
<reference evidence="2" key="1">
    <citation type="submission" date="2022-11" db="UniProtKB">
        <authorList>
            <consortium name="WormBaseParasite"/>
        </authorList>
    </citation>
    <scope>IDENTIFICATION</scope>
</reference>
<evidence type="ECO:0000313" key="2">
    <source>
        <dbReference type="WBParaSite" id="nRc.2.0.1.t03801-RA"/>
    </source>
</evidence>
<dbReference type="WBParaSite" id="nRc.2.0.1.t03801-RA">
    <property type="protein sequence ID" value="nRc.2.0.1.t03801-RA"/>
    <property type="gene ID" value="nRc.2.0.1.g03801"/>
</dbReference>
<dbReference type="AlphaFoldDB" id="A0A915HQL4"/>